<dbReference type="FunFam" id="3.30.70.330:FF:000084">
    <property type="entry name" value="Serine/arginine-rich splicing factor 11 isoform 1"/>
    <property type="match status" value="1"/>
</dbReference>
<dbReference type="SUPFAM" id="SSF54928">
    <property type="entry name" value="RNA-binding domain, RBD"/>
    <property type="match status" value="2"/>
</dbReference>
<dbReference type="InterPro" id="IPR035979">
    <property type="entry name" value="RBD_domain_sf"/>
</dbReference>
<feature type="domain" description="RRM" evidence="4">
    <location>
        <begin position="164"/>
        <end position="239"/>
    </location>
</feature>
<feature type="compositionally biased region" description="Basic and acidic residues" evidence="3">
    <location>
        <begin position="598"/>
        <end position="612"/>
    </location>
</feature>
<organism evidence="5">
    <name type="scientific">Timema douglasi</name>
    <name type="common">Walking stick</name>
    <dbReference type="NCBI Taxonomy" id="61478"/>
    <lineage>
        <taxon>Eukaryota</taxon>
        <taxon>Metazoa</taxon>
        <taxon>Ecdysozoa</taxon>
        <taxon>Arthropoda</taxon>
        <taxon>Hexapoda</taxon>
        <taxon>Insecta</taxon>
        <taxon>Pterygota</taxon>
        <taxon>Neoptera</taxon>
        <taxon>Polyneoptera</taxon>
        <taxon>Phasmatodea</taxon>
        <taxon>Timematodea</taxon>
        <taxon>Timematoidea</taxon>
        <taxon>Timematidae</taxon>
        <taxon>Timema</taxon>
    </lineage>
</organism>
<sequence length="632" mass="71571">MTGSNKIVQITNIAPQATRDQMQTLFGYLGKIEDIRLYPTIRDVAVPVQSRICYVKFHDHVCVGVAQHMTNTVFIDRALIVIPYTSGDIPDEQRALEITNQGSLVPGLLPAEPKLPPHVTNHLEGIPPNQVITTHDPRLEANGLPLYPPLPATLDARRIEEIRRTLLVAGIESSVTPQQLIDYFSSAGEVKYVRFCSRDGDMEHYALLEFSDQNSIIASLQMNGSDLNGKSIKVYHSTQGIVKPQAKSNEAAQREIEEAMSRVKEAQNLISAAIDPVIGLLAKEKKRSRSGSRSRRSRSPSHHGRRRSRSRGSRRRTRSRSSSRRGGRSRRSHSSRKRSRSISRRSHSKSKSKSSHSKSHEKSKDKDKDKEKDKDKKDDKKEFKKENSKKEDEVEKKNEDSTAENETTENGHIKEADPEKDKDPDKKSKSKEKDSKEKDKSKEKSSRDKSKSSRPKSSSRSPLKSRRRSPSRRTSRSPSRKKSRSPSRKKSPGHARRRSASASRRRSASRSRKRSRSPRSAHSRPSPPRKRSRSRSKGRKDSDKKKEKSHERDKKDKGTDKDKKREKKESEKETENTSKVPRNYDEEEEGFDAPENEEQPKKEGSPGSRSEKGGSNNGDDQADEDMDISTSP</sequence>
<reference evidence="5" key="1">
    <citation type="submission" date="2020-11" db="EMBL/GenBank/DDBJ databases">
        <authorList>
            <person name="Tran Van P."/>
        </authorList>
    </citation>
    <scope>NUCLEOTIDE SEQUENCE</scope>
</reference>
<feature type="compositionally biased region" description="Basic and acidic residues" evidence="3">
    <location>
        <begin position="358"/>
        <end position="400"/>
    </location>
</feature>
<feature type="compositionally biased region" description="Acidic residues" evidence="3">
    <location>
        <begin position="585"/>
        <end position="597"/>
    </location>
</feature>
<evidence type="ECO:0000313" key="5">
    <source>
        <dbReference type="EMBL" id="CAD7205718.1"/>
    </source>
</evidence>
<keyword evidence="1 2" id="KW-0694">RNA-binding</keyword>
<dbReference type="AlphaFoldDB" id="A0A7R8VZ58"/>
<proteinExistence type="predicted"/>
<accession>A0A7R8VZ58</accession>
<dbReference type="Pfam" id="PF00076">
    <property type="entry name" value="RRM_1"/>
    <property type="match status" value="1"/>
</dbReference>
<evidence type="ECO:0000256" key="3">
    <source>
        <dbReference type="SAM" id="MobiDB-lite"/>
    </source>
</evidence>
<dbReference type="CDD" id="cd12259">
    <property type="entry name" value="RRM_SRSF11_SREK1"/>
    <property type="match status" value="1"/>
</dbReference>
<dbReference type="PANTHER" id="PTHR32343:SF22">
    <property type="entry name" value="LD29830P"/>
    <property type="match status" value="1"/>
</dbReference>
<feature type="compositionally biased region" description="Acidic residues" evidence="3">
    <location>
        <begin position="620"/>
        <end position="632"/>
    </location>
</feature>
<protein>
    <recommendedName>
        <fullName evidence="4">RRM domain-containing protein</fullName>
    </recommendedName>
</protein>
<dbReference type="PROSITE" id="PS50102">
    <property type="entry name" value="RRM"/>
    <property type="match status" value="1"/>
</dbReference>
<gene>
    <name evidence="5" type="ORF">TDIB3V08_LOCUS11868</name>
</gene>
<dbReference type="InterPro" id="IPR000504">
    <property type="entry name" value="RRM_dom"/>
</dbReference>
<dbReference type="GO" id="GO:0005654">
    <property type="term" value="C:nucleoplasm"/>
    <property type="evidence" value="ECO:0007669"/>
    <property type="project" value="TreeGrafter"/>
</dbReference>
<evidence type="ECO:0000259" key="4">
    <source>
        <dbReference type="PROSITE" id="PS50102"/>
    </source>
</evidence>
<dbReference type="InterPro" id="IPR012677">
    <property type="entry name" value="Nucleotide-bd_a/b_plait_sf"/>
</dbReference>
<dbReference type="PANTHER" id="PTHR32343">
    <property type="entry name" value="SERINE/ARGININE-RICH SPLICING FACTOR"/>
    <property type="match status" value="1"/>
</dbReference>
<feature type="compositionally biased region" description="Basic residues" evidence="3">
    <location>
        <begin position="284"/>
        <end position="357"/>
    </location>
</feature>
<evidence type="ECO:0000256" key="1">
    <source>
        <dbReference type="ARBA" id="ARBA00022884"/>
    </source>
</evidence>
<dbReference type="EMBL" id="OA576446">
    <property type="protein sequence ID" value="CAD7205718.1"/>
    <property type="molecule type" value="Genomic_DNA"/>
</dbReference>
<feature type="compositionally biased region" description="Basic residues" evidence="3">
    <location>
        <begin position="463"/>
        <end position="538"/>
    </location>
</feature>
<feature type="compositionally biased region" description="Basic and acidic residues" evidence="3">
    <location>
        <begin position="409"/>
        <end position="451"/>
    </location>
</feature>
<feature type="compositionally biased region" description="Basic and acidic residues" evidence="3">
    <location>
        <begin position="539"/>
        <end position="576"/>
    </location>
</feature>
<dbReference type="GO" id="GO:0003723">
    <property type="term" value="F:RNA binding"/>
    <property type="evidence" value="ECO:0007669"/>
    <property type="project" value="UniProtKB-UniRule"/>
</dbReference>
<feature type="region of interest" description="Disordered" evidence="3">
    <location>
        <begin position="282"/>
        <end position="632"/>
    </location>
</feature>
<dbReference type="SMART" id="SM00360">
    <property type="entry name" value="RRM"/>
    <property type="match status" value="2"/>
</dbReference>
<evidence type="ECO:0000256" key="2">
    <source>
        <dbReference type="PROSITE-ProRule" id="PRU00176"/>
    </source>
</evidence>
<name>A0A7R8VZ58_TIMDO</name>
<dbReference type="Gene3D" id="3.30.70.330">
    <property type="match status" value="2"/>
</dbReference>